<name>A0ABT0GLE0_9GAMM</name>
<dbReference type="Gene3D" id="2.60.40.2310">
    <property type="match status" value="1"/>
</dbReference>
<evidence type="ECO:0000259" key="13">
    <source>
        <dbReference type="Pfam" id="PF17766"/>
    </source>
</evidence>
<keyword evidence="3 9" id="KW-0732">Signal</keyword>
<dbReference type="InterPro" id="IPR015500">
    <property type="entry name" value="Peptidase_S8_subtilisin-rel"/>
</dbReference>
<dbReference type="InterPro" id="IPR023827">
    <property type="entry name" value="Peptidase_S8_Asp-AS"/>
</dbReference>
<comment type="similarity">
    <text evidence="1 6 7">Belongs to the peptidase S8 family.</text>
</comment>
<dbReference type="CDD" id="cd02120">
    <property type="entry name" value="PA_subtilisin_like"/>
    <property type="match status" value="1"/>
</dbReference>
<dbReference type="InterPro" id="IPR045051">
    <property type="entry name" value="SBT"/>
</dbReference>
<reference evidence="14" key="1">
    <citation type="submission" date="2022-04" db="EMBL/GenBank/DDBJ databases">
        <title>Lysobacter sp. CAU 1642 isolated from sea sand.</title>
        <authorList>
            <person name="Kim W."/>
        </authorList>
    </citation>
    <scope>NUCLEOTIDE SEQUENCE</scope>
    <source>
        <strain evidence="14">CAU 1642</strain>
    </source>
</reference>
<dbReference type="PANTHER" id="PTHR10795">
    <property type="entry name" value="PROPROTEIN CONVERTASE SUBTILISIN/KEXIN"/>
    <property type="match status" value="1"/>
</dbReference>
<evidence type="ECO:0000256" key="1">
    <source>
        <dbReference type="ARBA" id="ARBA00011073"/>
    </source>
</evidence>
<keyword evidence="15" id="KW-1185">Reference proteome</keyword>
<dbReference type="Pfam" id="PF02225">
    <property type="entry name" value="PA"/>
    <property type="match status" value="1"/>
</dbReference>
<dbReference type="InterPro" id="IPR010259">
    <property type="entry name" value="S8pro/Inhibitor_I9"/>
</dbReference>
<evidence type="ECO:0000256" key="4">
    <source>
        <dbReference type="ARBA" id="ARBA00022801"/>
    </source>
</evidence>
<evidence type="ECO:0000259" key="11">
    <source>
        <dbReference type="Pfam" id="PF02225"/>
    </source>
</evidence>
<dbReference type="PROSITE" id="PS00136">
    <property type="entry name" value="SUBTILASE_ASP"/>
    <property type="match status" value="1"/>
</dbReference>
<evidence type="ECO:0000256" key="2">
    <source>
        <dbReference type="ARBA" id="ARBA00022670"/>
    </source>
</evidence>
<feature type="compositionally biased region" description="Basic and acidic residues" evidence="8">
    <location>
        <begin position="240"/>
        <end position="255"/>
    </location>
</feature>
<feature type="active site" description="Charge relay system" evidence="6">
    <location>
        <position position="179"/>
    </location>
</feature>
<protein>
    <submittedName>
        <fullName evidence="14">S8 family serine peptidase</fullName>
    </submittedName>
</protein>
<evidence type="ECO:0000256" key="3">
    <source>
        <dbReference type="ARBA" id="ARBA00022729"/>
    </source>
</evidence>
<dbReference type="InterPro" id="IPR023828">
    <property type="entry name" value="Peptidase_S8_Ser-AS"/>
</dbReference>
<dbReference type="PROSITE" id="PS51892">
    <property type="entry name" value="SUBTILASE"/>
    <property type="match status" value="1"/>
</dbReference>
<feature type="region of interest" description="Disordered" evidence="8">
    <location>
        <begin position="236"/>
        <end position="256"/>
    </location>
</feature>
<feature type="domain" description="Subtilisin-like protease fibronectin type-III" evidence="13">
    <location>
        <begin position="677"/>
        <end position="757"/>
    </location>
</feature>
<feature type="region of interest" description="Disordered" evidence="8">
    <location>
        <begin position="882"/>
        <end position="901"/>
    </location>
</feature>
<feature type="compositionally biased region" description="Basic and acidic residues" evidence="8">
    <location>
        <begin position="882"/>
        <end position="891"/>
    </location>
</feature>
<dbReference type="PROSITE" id="PS00138">
    <property type="entry name" value="SUBTILASE_SER"/>
    <property type="match status" value="1"/>
</dbReference>
<feature type="active site" description="Charge relay system" evidence="6">
    <location>
        <position position="588"/>
    </location>
</feature>
<dbReference type="InterPro" id="IPR041469">
    <property type="entry name" value="Subtilisin-like_FN3"/>
</dbReference>
<gene>
    <name evidence="14" type="ORF">M0G41_16200</name>
</gene>
<dbReference type="SUPFAM" id="SSF52743">
    <property type="entry name" value="Subtilisin-like"/>
    <property type="match status" value="1"/>
</dbReference>
<evidence type="ECO:0000256" key="8">
    <source>
        <dbReference type="SAM" id="MobiDB-lite"/>
    </source>
</evidence>
<evidence type="ECO:0000256" key="5">
    <source>
        <dbReference type="ARBA" id="ARBA00022825"/>
    </source>
</evidence>
<dbReference type="Gene3D" id="3.50.30.30">
    <property type="match status" value="1"/>
</dbReference>
<feature type="active site" description="Charge relay system" evidence="6">
    <location>
        <position position="254"/>
    </location>
</feature>
<feature type="domain" description="Peptidase S8/S53" evidence="10">
    <location>
        <begin position="170"/>
        <end position="642"/>
    </location>
</feature>
<comment type="caution">
    <text evidence="14">The sequence shown here is derived from an EMBL/GenBank/DDBJ whole genome shotgun (WGS) entry which is preliminary data.</text>
</comment>
<evidence type="ECO:0000259" key="10">
    <source>
        <dbReference type="Pfam" id="PF00082"/>
    </source>
</evidence>
<dbReference type="InterPro" id="IPR036852">
    <property type="entry name" value="Peptidase_S8/S53_dom_sf"/>
</dbReference>
<sequence>MPRPIATLILLAAATLAPCVNAAPAAGEADYIVILDSAPIASFRGPGDDPRLKAAGLKATSPAATGARRLDMKSAEVLAYRFFLQAEREAVRASAESALGRALHLGFEYDVALHGFTTALSAEEAERLRSLPGVALVQEDWVDRLQTDAGPAWIGADAIWNGQAGTATRGEGVVVGIVDSGINSGHPSFAEVSPGDGFRHSNPRGQRYGVCLTQPTLCNDKLIGIHDFSICTGTHSGNGCDDREPNDGSDPDGHGTHVAATAAGNVLDTTLNLSGGISAQLRLSGVAPRANLIAYKACEDEETCRGSWLVAAINQATADGVDVFNYSIGGSIGTSTPWTTGDSLAMLNAVEAGVVVVTSAGNGGPGPGTVSRPADAPWVVSVANSSHDRAIANRLVDLTGGSTAPPNGGVLVGDAFTGGYGPADLVVPTDFPLCSQGQGLDSPPTGASNPWPAGRFNGQIVVCLRGITARVAKSNNVRLAGGGGMVLVNQAAEGESTVADEHSIPATHIGFSDGQRFLQWLGSGSGHRGRLEGTRVISDPLRGDVLNASSSRGPIANDYLKPDVSAPGTSVLAAAGTGNGFRFLTGTSMASPHVTGLVALLRAQNPDWSVADVQSAVRSTAVDSITLTRGGVQASPLEQGTGRVEAPAAAAMGLSFPLDGASLRASNPAQGGSPRSLNLPSLFDNDCRESCSFRRTVSDRVGGGRWRAVVEAPQGMEVSVQPASFTLAAGASQALDFTVRINSTSLLGTHASGRVVLQPVDAQDAPLAAPSPSAIPVTVFASVGDVPASINLDTSLDRGQADAALTGLVALDDISVAGTELVAPERTERDLQADPTRDSPYDGNGNGAFFTLVGPSATSAGGRFVLRARASSETAGDIDLYVGRDDDRDGQPDENEELCTSTAPDASEFCEIEVAAAASDRFWVLVQNFTAGSTGTDRVVLSTSFVDLAPRNDELVVTAPASSASGQPLDLRFAWNTPDLLPGERREGFLLLAAGEGGRTLLRVPVALSRGTEPGVAPRLLANGDRLDLRLSAGAAAESLAIDVPPGAGSLRASIEGTGDVSLHLSRVPFPAGPALGVAPPREQAVLSATGSGATRSLVANPGNGLQAGRWYITPSNTGSTVADFNLSVELSGSSASRPRVGAYFNPLRDGAGAFLFEAAGSWGLLWYTYLEDSTPTWYIASAPPPAAGEGQWRADLFRARWNGSEAPLTDVGEVVVTLDASESLQFGWNLDGASGSERYLFIDGGGCAVRNGAPFDINGFWFNPAQPGYGYSVNAFPGVETNGAYFFDDRGIARWALGSVAPFGGDTLRFEQRQGSCPSCTYAPPLVPGDIGQLVRRYDSEGSGNMSIDLQLLPPMSGRWQFDTPVQKLTSDTGCN</sequence>
<feature type="signal peptide" evidence="9">
    <location>
        <begin position="1"/>
        <end position="22"/>
    </location>
</feature>
<proteinExistence type="inferred from homology"/>
<feature type="domain" description="PA" evidence="11">
    <location>
        <begin position="447"/>
        <end position="516"/>
    </location>
</feature>
<dbReference type="InterPro" id="IPR003137">
    <property type="entry name" value="PA_domain"/>
</dbReference>
<evidence type="ECO:0000259" key="12">
    <source>
        <dbReference type="Pfam" id="PF05922"/>
    </source>
</evidence>
<keyword evidence="4 6" id="KW-0378">Hydrolase</keyword>
<evidence type="ECO:0000256" key="7">
    <source>
        <dbReference type="RuleBase" id="RU003355"/>
    </source>
</evidence>
<feature type="domain" description="Inhibitor I9" evidence="12">
    <location>
        <begin position="108"/>
        <end position="142"/>
    </location>
</feature>
<accession>A0ABT0GLE0</accession>
<dbReference type="Pfam" id="PF00082">
    <property type="entry name" value="Peptidase_S8"/>
    <property type="match status" value="1"/>
</dbReference>
<evidence type="ECO:0000313" key="14">
    <source>
        <dbReference type="EMBL" id="MCK7595202.1"/>
    </source>
</evidence>
<evidence type="ECO:0000256" key="9">
    <source>
        <dbReference type="SAM" id="SignalP"/>
    </source>
</evidence>
<feature type="chain" id="PRO_5045169501" evidence="9">
    <location>
        <begin position="23"/>
        <end position="1377"/>
    </location>
</feature>
<keyword evidence="2 6" id="KW-0645">Protease</keyword>
<dbReference type="EMBL" id="JALNMH010000014">
    <property type="protein sequence ID" value="MCK7595202.1"/>
    <property type="molecule type" value="Genomic_DNA"/>
</dbReference>
<dbReference type="Pfam" id="PF05922">
    <property type="entry name" value="Inhibitor_I9"/>
    <property type="match status" value="1"/>
</dbReference>
<evidence type="ECO:0000313" key="15">
    <source>
        <dbReference type="Proteomes" id="UP001431449"/>
    </source>
</evidence>
<dbReference type="Proteomes" id="UP001431449">
    <property type="component" value="Unassembled WGS sequence"/>
</dbReference>
<dbReference type="InterPro" id="IPR000209">
    <property type="entry name" value="Peptidase_S8/S53_dom"/>
</dbReference>
<evidence type="ECO:0000256" key="6">
    <source>
        <dbReference type="PROSITE-ProRule" id="PRU01240"/>
    </source>
</evidence>
<organism evidence="14 15">
    <name type="scientific">Pseudomarimonas salicorniae</name>
    <dbReference type="NCBI Taxonomy" id="2933270"/>
    <lineage>
        <taxon>Bacteria</taxon>
        <taxon>Pseudomonadati</taxon>
        <taxon>Pseudomonadota</taxon>
        <taxon>Gammaproteobacteria</taxon>
        <taxon>Lysobacterales</taxon>
        <taxon>Lysobacteraceae</taxon>
        <taxon>Pseudomarimonas</taxon>
    </lineage>
</organism>
<dbReference type="PRINTS" id="PR00723">
    <property type="entry name" value="SUBTILISIN"/>
</dbReference>
<keyword evidence="5 6" id="KW-0720">Serine protease</keyword>
<dbReference type="RefSeq" id="WP_248210985.1">
    <property type="nucleotide sequence ID" value="NZ_JALNMH010000014.1"/>
</dbReference>
<dbReference type="Gene3D" id="3.40.50.200">
    <property type="entry name" value="Peptidase S8/S53 domain"/>
    <property type="match status" value="1"/>
</dbReference>
<dbReference type="Pfam" id="PF17766">
    <property type="entry name" value="fn3_6"/>
    <property type="match status" value="1"/>
</dbReference>